<name>A0A7U3YMQ0_DESPD</name>
<evidence type="ECO:0000256" key="4">
    <source>
        <dbReference type="ARBA" id="ARBA00007837"/>
    </source>
</evidence>
<dbReference type="InterPro" id="IPR013815">
    <property type="entry name" value="ATP_grasp_subdomain_1"/>
</dbReference>
<dbReference type="GO" id="GO:0006094">
    <property type="term" value="P:gluconeogenesis"/>
    <property type="evidence" value="ECO:0007669"/>
    <property type="project" value="UniProtKB-UniPathway"/>
</dbReference>
<comment type="catalytic activity">
    <reaction evidence="14">
        <text>pyruvate + ATP + H2O = phosphoenolpyruvate + AMP + phosphate + 2 H(+)</text>
        <dbReference type="Rhea" id="RHEA:11364"/>
        <dbReference type="ChEBI" id="CHEBI:15361"/>
        <dbReference type="ChEBI" id="CHEBI:15377"/>
        <dbReference type="ChEBI" id="CHEBI:15378"/>
        <dbReference type="ChEBI" id="CHEBI:30616"/>
        <dbReference type="ChEBI" id="CHEBI:43474"/>
        <dbReference type="ChEBI" id="CHEBI:58702"/>
        <dbReference type="ChEBI" id="CHEBI:456215"/>
        <dbReference type="EC" id="2.7.9.2"/>
    </reaction>
</comment>
<dbReference type="Gene3D" id="3.50.30.10">
    <property type="entry name" value="Phosphohistidine domain"/>
    <property type="match status" value="1"/>
</dbReference>
<evidence type="ECO:0000256" key="1">
    <source>
        <dbReference type="ARBA" id="ARBA00001946"/>
    </source>
</evidence>
<evidence type="ECO:0000256" key="14">
    <source>
        <dbReference type="ARBA" id="ARBA00047700"/>
    </source>
</evidence>
<evidence type="ECO:0000256" key="7">
    <source>
        <dbReference type="ARBA" id="ARBA00022679"/>
    </source>
</evidence>
<evidence type="ECO:0000256" key="2">
    <source>
        <dbReference type="ARBA" id="ARBA00002988"/>
    </source>
</evidence>
<keyword evidence="18" id="KW-1185">Reference proteome</keyword>
<proteinExistence type="inferred from homology"/>
<dbReference type="Gene3D" id="3.30.1490.20">
    <property type="entry name" value="ATP-grasp fold, A domain"/>
    <property type="match status" value="1"/>
</dbReference>
<evidence type="ECO:0000259" key="15">
    <source>
        <dbReference type="Pfam" id="PF00391"/>
    </source>
</evidence>
<evidence type="ECO:0000256" key="8">
    <source>
        <dbReference type="ARBA" id="ARBA00022723"/>
    </source>
</evidence>
<feature type="domain" description="Pyruvate phosphate dikinase AMP/ATP-binding" evidence="16">
    <location>
        <begin position="126"/>
        <end position="436"/>
    </location>
</feature>
<dbReference type="AlphaFoldDB" id="A0A7U3YMQ0"/>
<dbReference type="PANTHER" id="PTHR43030:SF1">
    <property type="entry name" value="PHOSPHOENOLPYRUVATE SYNTHASE"/>
    <property type="match status" value="1"/>
</dbReference>
<keyword evidence="10" id="KW-0418">Kinase</keyword>
<dbReference type="RefSeq" id="WP_015724730.1">
    <property type="nucleotide sequence ID" value="NC_014972.1"/>
</dbReference>
<dbReference type="InterPro" id="IPR008279">
    <property type="entry name" value="PEP-util_enz_mobile_dom"/>
</dbReference>
<evidence type="ECO:0000313" key="17">
    <source>
        <dbReference type="EMBL" id="ADW18190.1"/>
    </source>
</evidence>
<evidence type="ECO:0000313" key="18">
    <source>
        <dbReference type="Proteomes" id="UP000006365"/>
    </source>
</evidence>
<reference evidence="17 18" key="1">
    <citation type="journal article" date="2011" name="Stand. Genomic Sci.">
        <title>Complete genome sequence of Desulfobulbus propionicus type strain (1pr3).</title>
        <authorList>
            <person name="Pagani I."/>
            <person name="Lapidus A."/>
            <person name="Nolan M."/>
            <person name="Lucas S."/>
            <person name="Hammon N."/>
            <person name="Deshpande S."/>
            <person name="Cheng J.F."/>
            <person name="Chertkov O."/>
            <person name="Davenport K."/>
            <person name="Tapia R."/>
            <person name="Han C."/>
            <person name="Goodwin L."/>
            <person name="Pitluck S."/>
            <person name="Liolios K."/>
            <person name="Mavromatis K."/>
            <person name="Ivanova N."/>
            <person name="Mikhailova N."/>
            <person name="Pati A."/>
            <person name="Chen A."/>
            <person name="Palaniappan K."/>
            <person name="Land M."/>
            <person name="Hauser L."/>
            <person name="Chang Y.J."/>
            <person name="Jeffries C.D."/>
            <person name="Detter J.C."/>
            <person name="Brambilla E."/>
            <person name="Kannan K.P."/>
            <person name="Djao O.D."/>
            <person name="Rohde M."/>
            <person name="Pukall R."/>
            <person name="Spring S."/>
            <person name="Goker M."/>
            <person name="Sikorski J."/>
            <person name="Woyke T."/>
            <person name="Bristow J."/>
            <person name="Eisen J.A."/>
            <person name="Markowitz V."/>
            <person name="Hugenholtz P."/>
            <person name="Kyrpides N.C."/>
            <person name="Klenk H.P."/>
        </authorList>
    </citation>
    <scope>NUCLEOTIDE SEQUENCE [LARGE SCALE GENOMIC DNA]</scope>
    <source>
        <strain evidence="18">ATCC 33891 / DSM 2032 / 1pr3</strain>
    </source>
</reference>
<evidence type="ECO:0000256" key="3">
    <source>
        <dbReference type="ARBA" id="ARBA00004742"/>
    </source>
</evidence>
<dbReference type="UniPathway" id="UPA00138"/>
<comment type="cofactor">
    <cofactor evidence="1">
        <name>Mg(2+)</name>
        <dbReference type="ChEBI" id="CHEBI:18420"/>
    </cofactor>
</comment>
<dbReference type="Pfam" id="PF00391">
    <property type="entry name" value="PEP-utilizers"/>
    <property type="match status" value="1"/>
</dbReference>
<keyword evidence="12" id="KW-0460">Magnesium</keyword>
<dbReference type="EMBL" id="CP002364">
    <property type="protein sequence ID" value="ADW18190.1"/>
    <property type="molecule type" value="Genomic_DNA"/>
</dbReference>
<dbReference type="PANTHER" id="PTHR43030">
    <property type="entry name" value="PHOSPHOENOLPYRUVATE SYNTHASE"/>
    <property type="match status" value="1"/>
</dbReference>
<dbReference type="KEGG" id="dpr:Despr_2042"/>
<dbReference type="Proteomes" id="UP000006365">
    <property type="component" value="Chromosome"/>
</dbReference>
<dbReference type="SUPFAM" id="SSF56059">
    <property type="entry name" value="Glutathione synthetase ATP-binding domain-like"/>
    <property type="match status" value="1"/>
</dbReference>
<keyword evidence="7" id="KW-0808">Transferase</keyword>
<comment type="pathway">
    <text evidence="3">Carbohydrate biosynthesis; gluconeogenesis.</text>
</comment>
<comment type="similarity">
    <text evidence="4">Belongs to the PEP-utilizing enzyme family.</text>
</comment>
<keyword evidence="17" id="KW-0670">Pyruvate</keyword>
<keyword evidence="11" id="KW-0067">ATP-binding</keyword>
<evidence type="ECO:0000256" key="10">
    <source>
        <dbReference type="ARBA" id="ARBA00022777"/>
    </source>
</evidence>
<organism evidence="17 18">
    <name type="scientific">Desulfobulbus propionicus (strain ATCC 33891 / DSM 2032 / VKM B-1956 / 1pr3)</name>
    <dbReference type="NCBI Taxonomy" id="577650"/>
    <lineage>
        <taxon>Bacteria</taxon>
        <taxon>Pseudomonadati</taxon>
        <taxon>Thermodesulfobacteriota</taxon>
        <taxon>Desulfobulbia</taxon>
        <taxon>Desulfobulbales</taxon>
        <taxon>Desulfobulbaceae</taxon>
        <taxon>Desulfobulbus</taxon>
    </lineage>
</organism>
<dbReference type="GO" id="GO:0005524">
    <property type="term" value="F:ATP binding"/>
    <property type="evidence" value="ECO:0007669"/>
    <property type="project" value="UniProtKB-KW"/>
</dbReference>
<dbReference type="GO" id="GO:0008986">
    <property type="term" value="F:pyruvate, water dikinase activity"/>
    <property type="evidence" value="ECO:0007669"/>
    <property type="project" value="UniProtKB-EC"/>
</dbReference>
<evidence type="ECO:0000256" key="12">
    <source>
        <dbReference type="ARBA" id="ARBA00022842"/>
    </source>
</evidence>
<evidence type="ECO:0000256" key="13">
    <source>
        <dbReference type="ARBA" id="ARBA00033470"/>
    </source>
</evidence>
<dbReference type="InterPro" id="IPR006319">
    <property type="entry name" value="PEP_synth"/>
</dbReference>
<dbReference type="Gene3D" id="3.30.470.20">
    <property type="entry name" value="ATP-grasp fold, B domain"/>
    <property type="match status" value="1"/>
</dbReference>
<accession>A0A7U3YMQ0</accession>
<sequence length="854" mass="93459">MAVGALFKHWSLRLFAPDRILQQTYEGFKALLGFDGRCHELMAEFEVLYHEGRKEDLARTRGRYRQLAEAVAGMIAALEQMHPGIAGSLRDYFNKYDFYARLVLAPPERFLIPPFVVDHNSPAEPSLVGNKSQHLLLLKHEAKAQVPDGFTITATTFDLLIEHNRLRPALDLLLAAIDLEVPLSLDEASQALMTLIRRMELPPLVAQEILAEYDRLAVTGPDEILRVAVRSSALHEDGDHSFAGQYHSLLGIDRDGLLAAYLEVLASKYTPQALLYRIHAGIGDEDAAMAVLVLVMVESVASGVLYSRDPSVTEGQSLLVHSIRGLGLPLVGGAVVPDVFVFGPESEHPTRIVAGNQRQQLVLFQGQLQEKDLAADQAATLSLTQAQAARLAAVGRELERFFVVPQDIEWAMDSEGHLFILQSRPLCRESSRTEPPAKITTNPLPAKCHPLLANAKRAAGGVALGVIRHLDRLEQAALDSATVLVTRHIAPSLVRYIDRLAAVICEQGSVTGHFATVCREFGVVLLVEATQARVLLPEGQEVTVDGDQGRVYPGKIDALLDSSRKKAKVAGSPYAAKLRSLLDHITPLHLLDPHSPEFRPQSCRSLHDIIRYAHEKAVQIMFGLGDIAAGGAASRCRKLATELPLDIYLLDVGGAFANEEQQAAIAPESLQAAPFLALWQGLSSPEIDWQSHLHFDWQGFGDMALAGGIASGGSKDFASYAVVSPEYLNLNMRFGFHFTLIDCLCGRDSRANHCQLRFAGGGGDYQGRSIRIALLRQILGRLGFEVSVRADLLDARLMGCPAGELLDVLVAVGRLLGMTKLLDMVLREEEIDSRVQLFFQKADRFHGSTTSIIP</sequence>
<dbReference type="InterPro" id="IPR036637">
    <property type="entry name" value="Phosphohistidine_dom_sf"/>
</dbReference>
<dbReference type="GO" id="GO:0046872">
    <property type="term" value="F:metal ion binding"/>
    <property type="evidence" value="ECO:0007669"/>
    <property type="project" value="UniProtKB-KW"/>
</dbReference>
<protein>
    <recommendedName>
        <fullName evidence="6">Phosphoenolpyruvate synthase</fullName>
        <ecNumber evidence="5">2.7.9.2</ecNumber>
    </recommendedName>
    <alternativeName>
        <fullName evidence="13">Pyruvate, water dikinase</fullName>
    </alternativeName>
</protein>
<dbReference type="Pfam" id="PF01326">
    <property type="entry name" value="PPDK_N"/>
    <property type="match status" value="1"/>
</dbReference>
<evidence type="ECO:0000256" key="11">
    <source>
        <dbReference type="ARBA" id="ARBA00022840"/>
    </source>
</evidence>
<keyword evidence="9" id="KW-0547">Nucleotide-binding</keyword>
<evidence type="ECO:0000256" key="5">
    <source>
        <dbReference type="ARBA" id="ARBA00011996"/>
    </source>
</evidence>
<dbReference type="SUPFAM" id="SSF52009">
    <property type="entry name" value="Phosphohistidine domain"/>
    <property type="match status" value="1"/>
</dbReference>
<feature type="domain" description="PEP-utilising enzyme mobile" evidence="15">
    <location>
        <begin position="480"/>
        <end position="549"/>
    </location>
</feature>
<evidence type="ECO:0000259" key="16">
    <source>
        <dbReference type="Pfam" id="PF01326"/>
    </source>
</evidence>
<comment type="function">
    <text evidence="2">Catalyzes the phosphorylation of pyruvate to phosphoenolpyruvate.</text>
</comment>
<dbReference type="EC" id="2.7.9.2" evidence="5"/>
<gene>
    <name evidence="17" type="ordered locus">Despr_2042</name>
</gene>
<dbReference type="InterPro" id="IPR002192">
    <property type="entry name" value="PPDK_AMP/ATP-bd"/>
</dbReference>
<evidence type="ECO:0000256" key="9">
    <source>
        <dbReference type="ARBA" id="ARBA00022741"/>
    </source>
</evidence>
<keyword evidence="8" id="KW-0479">Metal-binding</keyword>
<evidence type="ECO:0000256" key="6">
    <source>
        <dbReference type="ARBA" id="ARBA00021623"/>
    </source>
</evidence>